<reference evidence="2" key="1">
    <citation type="submission" date="2021-01" db="EMBL/GenBank/DDBJ databases">
        <authorList>
            <person name="Corre E."/>
            <person name="Pelletier E."/>
            <person name="Niang G."/>
            <person name="Scheremetjew M."/>
            <person name="Finn R."/>
            <person name="Kale V."/>
            <person name="Holt S."/>
            <person name="Cochrane G."/>
            <person name="Meng A."/>
            <person name="Brown T."/>
            <person name="Cohen L."/>
        </authorList>
    </citation>
    <scope>NUCLEOTIDE SEQUENCE</scope>
    <source>
        <strain evidence="2">Pop2</strain>
    </source>
</reference>
<accession>A0A7S1Z8K8</accession>
<evidence type="ECO:0000313" key="2">
    <source>
        <dbReference type="EMBL" id="CAD9331740.1"/>
    </source>
</evidence>
<dbReference type="InterPro" id="IPR036291">
    <property type="entry name" value="NAD(P)-bd_dom_sf"/>
</dbReference>
<dbReference type="SUPFAM" id="SSF51735">
    <property type="entry name" value="NAD(P)-binding Rossmann-fold domains"/>
    <property type="match status" value="1"/>
</dbReference>
<dbReference type="EMBL" id="HBGN01018779">
    <property type="protein sequence ID" value="CAD9331740.1"/>
    <property type="molecule type" value="Transcribed_RNA"/>
</dbReference>
<dbReference type="InterPro" id="IPR001509">
    <property type="entry name" value="Epimerase_deHydtase"/>
</dbReference>
<sequence length="337" mass="38532">MTTLWIGGTSGLTRTYINQFGSDDLVLLGLESSANAIQCDLTEMTKDEPKAIFDEAQQKNNKPVNKIVIGVRPSLLTPTFRDSTPMKMLQGIEMILAHACREENIDFVLHISSVAAADHLRNQVFISEKVADPPLPEYTAPYDVFKRASEEVISKVCQQNSVRYTHLRISGIFSDNDKCLQCNVFRLQALLTPFVPTPIDHNSSLNVSRAIRSLLSVNHSSEMLQTMYYYTRPLALAEPVPYGYYVHEYKRAQNMQLLVWGPLIALTWARILLHLIANAFPFVPYIEALDYMFQVSYYEHSFDCSRFAKDFPNMLNEEESIYDCFTRRRKLMEISSS</sequence>
<evidence type="ECO:0000259" key="1">
    <source>
        <dbReference type="Pfam" id="PF01370"/>
    </source>
</evidence>
<dbReference type="Gene3D" id="3.40.50.720">
    <property type="entry name" value="NAD(P)-binding Rossmann-like Domain"/>
    <property type="match status" value="1"/>
</dbReference>
<dbReference type="Pfam" id="PF01370">
    <property type="entry name" value="Epimerase"/>
    <property type="match status" value="1"/>
</dbReference>
<name>A0A7S1Z8K8_9STRA</name>
<dbReference type="AlphaFoldDB" id="A0A7S1Z8K8"/>
<organism evidence="2">
    <name type="scientific">Ditylum brightwellii</name>
    <dbReference type="NCBI Taxonomy" id="49249"/>
    <lineage>
        <taxon>Eukaryota</taxon>
        <taxon>Sar</taxon>
        <taxon>Stramenopiles</taxon>
        <taxon>Ochrophyta</taxon>
        <taxon>Bacillariophyta</taxon>
        <taxon>Mediophyceae</taxon>
        <taxon>Lithodesmiophycidae</taxon>
        <taxon>Lithodesmiales</taxon>
        <taxon>Lithodesmiaceae</taxon>
        <taxon>Ditylum</taxon>
    </lineage>
</organism>
<gene>
    <name evidence="2" type="ORF">DBRI1063_LOCUS11953</name>
</gene>
<feature type="domain" description="NAD-dependent epimerase/dehydratase" evidence="1">
    <location>
        <begin position="94"/>
        <end position="176"/>
    </location>
</feature>
<proteinExistence type="predicted"/>
<protein>
    <recommendedName>
        <fullName evidence="1">NAD-dependent epimerase/dehydratase domain-containing protein</fullName>
    </recommendedName>
</protein>